<dbReference type="InterPro" id="IPR003783">
    <property type="entry name" value="Regulatory_RecX"/>
</dbReference>
<gene>
    <name evidence="5 8" type="primary">recX</name>
    <name evidence="8" type="ORF">D5039_12990</name>
</gene>
<dbReference type="EMBL" id="QZCW01000002">
    <property type="protein sequence ID" value="MCW5322030.1"/>
    <property type="molecule type" value="Genomic_DNA"/>
</dbReference>
<comment type="subcellular location">
    <subcellularLocation>
        <location evidence="1 5">Cytoplasm</location>
    </subcellularLocation>
</comment>
<evidence type="ECO:0000259" key="6">
    <source>
        <dbReference type="Pfam" id="PF02631"/>
    </source>
</evidence>
<proteinExistence type="inferred from homology"/>
<protein>
    <recommendedName>
        <fullName evidence="3 5">Regulatory protein RecX</fullName>
    </recommendedName>
</protein>
<name>A0ABT3KUS6_9BURK</name>
<accession>A0ABT3KUS6</accession>
<evidence type="ECO:0000313" key="8">
    <source>
        <dbReference type="EMBL" id="MCW5322030.1"/>
    </source>
</evidence>
<evidence type="ECO:0000256" key="4">
    <source>
        <dbReference type="ARBA" id="ARBA00022490"/>
    </source>
</evidence>
<evidence type="ECO:0000256" key="1">
    <source>
        <dbReference type="ARBA" id="ARBA00004496"/>
    </source>
</evidence>
<keyword evidence="9" id="KW-1185">Reference proteome</keyword>
<organism evidence="8 9">
    <name type="scientific">Verminephrobacter aporrectodeae subsp. tuberculatae</name>
    <dbReference type="NCBI Taxonomy" id="1110392"/>
    <lineage>
        <taxon>Bacteria</taxon>
        <taxon>Pseudomonadati</taxon>
        <taxon>Pseudomonadota</taxon>
        <taxon>Betaproteobacteria</taxon>
        <taxon>Burkholderiales</taxon>
        <taxon>Comamonadaceae</taxon>
        <taxon>Verminephrobacter</taxon>
    </lineage>
</organism>
<dbReference type="NCBIfam" id="NF001055">
    <property type="entry name" value="PRK00117.2-5"/>
    <property type="match status" value="1"/>
</dbReference>
<dbReference type="HAMAP" id="MF_01114">
    <property type="entry name" value="RecX"/>
    <property type="match status" value="1"/>
</dbReference>
<dbReference type="Proteomes" id="UP001208935">
    <property type="component" value="Unassembled WGS sequence"/>
</dbReference>
<dbReference type="Pfam" id="PF02631">
    <property type="entry name" value="RecX_HTH2"/>
    <property type="match status" value="1"/>
</dbReference>
<dbReference type="RefSeq" id="WP_010101547.1">
    <property type="nucleotide sequence ID" value="NZ_QZCV01000002.1"/>
</dbReference>
<dbReference type="PANTHER" id="PTHR33602">
    <property type="entry name" value="REGULATORY PROTEIN RECX FAMILY PROTEIN"/>
    <property type="match status" value="1"/>
</dbReference>
<comment type="similarity">
    <text evidence="2 5">Belongs to the RecX family.</text>
</comment>
<comment type="caution">
    <text evidence="8">The sequence shown here is derived from an EMBL/GenBank/DDBJ whole genome shotgun (WGS) entry which is preliminary data.</text>
</comment>
<feature type="domain" description="RecX third three-helical" evidence="7">
    <location>
        <begin position="100"/>
        <end position="143"/>
    </location>
</feature>
<dbReference type="GeneID" id="77320252"/>
<evidence type="ECO:0000256" key="5">
    <source>
        <dbReference type="HAMAP-Rule" id="MF_01114"/>
    </source>
</evidence>
<evidence type="ECO:0000259" key="7">
    <source>
        <dbReference type="Pfam" id="PF21981"/>
    </source>
</evidence>
<dbReference type="InterPro" id="IPR036388">
    <property type="entry name" value="WH-like_DNA-bd_sf"/>
</dbReference>
<comment type="function">
    <text evidence="5">Modulates RecA activity.</text>
</comment>
<evidence type="ECO:0000313" key="9">
    <source>
        <dbReference type="Proteomes" id="UP001208935"/>
    </source>
</evidence>
<dbReference type="InterPro" id="IPR053925">
    <property type="entry name" value="RecX_HTH_3rd"/>
</dbReference>
<dbReference type="Pfam" id="PF21981">
    <property type="entry name" value="RecX_HTH3"/>
    <property type="match status" value="1"/>
</dbReference>
<feature type="domain" description="RecX second three-helical" evidence="6">
    <location>
        <begin position="62"/>
        <end position="92"/>
    </location>
</feature>
<dbReference type="InterPro" id="IPR053924">
    <property type="entry name" value="RecX_HTH_2nd"/>
</dbReference>
<evidence type="ECO:0000256" key="2">
    <source>
        <dbReference type="ARBA" id="ARBA00009695"/>
    </source>
</evidence>
<keyword evidence="4 5" id="KW-0963">Cytoplasm</keyword>
<reference evidence="9" key="1">
    <citation type="submission" date="2023-07" db="EMBL/GenBank/DDBJ databases">
        <title>Verminephrobacter genomes.</title>
        <authorList>
            <person name="Lund M.B."/>
        </authorList>
    </citation>
    <scope>NUCLEOTIDE SEQUENCE [LARGE SCALE GENOMIC DNA]</scope>
    <source>
        <strain evidence="9">AtM5-05</strain>
    </source>
</reference>
<dbReference type="PANTHER" id="PTHR33602:SF1">
    <property type="entry name" value="REGULATORY PROTEIN RECX FAMILY PROTEIN"/>
    <property type="match status" value="1"/>
</dbReference>
<sequence length="151" mass="16632">MGPGPLSLRGRALRLLSQREHARAELQRKLAPHARADEDLNAVLDALEAQGFISQERSVESVLQRRAGRMGAARIRQELQAKGLPPEAVQQAVAQLQGSELERAGAVWRRKFGAPATDAQSRAKQMRFLMARGFSGDVARRVLRDAGTQEE</sequence>
<dbReference type="Gene3D" id="1.10.10.10">
    <property type="entry name" value="Winged helix-like DNA-binding domain superfamily/Winged helix DNA-binding domain"/>
    <property type="match status" value="3"/>
</dbReference>
<evidence type="ECO:0000256" key="3">
    <source>
        <dbReference type="ARBA" id="ARBA00018111"/>
    </source>
</evidence>